<dbReference type="InterPro" id="IPR003439">
    <property type="entry name" value="ABC_transporter-like_ATP-bd"/>
</dbReference>
<evidence type="ECO:0000313" key="5">
    <source>
        <dbReference type="EMBL" id="PTM54749.1"/>
    </source>
</evidence>
<dbReference type="SMART" id="SM00382">
    <property type="entry name" value="AAA"/>
    <property type="match status" value="1"/>
</dbReference>
<feature type="domain" description="ABC transporter" evidence="4">
    <location>
        <begin position="2"/>
        <end position="230"/>
    </location>
</feature>
<dbReference type="GO" id="GO:0005886">
    <property type="term" value="C:plasma membrane"/>
    <property type="evidence" value="ECO:0007669"/>
    <property type="project" value="TreeGrafter"/>
</dbReference>
<keyword evidence="6" id="KW-1185">Reference proteome</keyword>
<dbReference type="InterPro" id="IPR003593">
    <property type="entry name" value="AAA+_ATPase"/>
</dbReference>
<keyword evidence="3 5" id="KW-0067">ATP-binding</keyword>
<keyword evidence="1" id="KW-0813">Transport</keyword>
<dbReference type="InterPro" id="IPR017911">
    <property type="entry name" value="MacB-like_ATP-bd"/>
</dbReference>
<accession>A0A2T4Z1U8</accession>
<dbReference type="Gene3D" id="3.40.50.300">
    <property type="entry name" value="P-loop containing nucleotide triphosphate hydrolases"/>
    <property type="match status" value="1"/>
</dbReference>
<dbReference type="AlphaFoldDB" id="A0A2T4Z1U8"/>
<dbReference type="OrthoDB" id="9791546at2"/>
<dbReference type="CDD" id="cd03255">
    <property type="entry name" value="ABC_MJ0796_LolCDE_FtsE"/>
    <property type="match status" value="1"/>
</dbReference>
<dbReference type="InterPro" id="IPR015854">
    <property type="entry name" value="ABC_transpr_LolD-like"/>
</dbReference>
<dbReference type="GO" id="GO:0098796">
    <property type="term" value="C:membrane protein complex"/>
    <property type="evidence" value="ECO:0007669"/>
    <property type="project" value="UniProtKB-ARBA"/>
</dbReference>
<proteinExistence type="predicted"/>
<evidence type="ECO:0000256" key="3">
    <source>
        <dbReference type="ARBA" id="ARBA00022840"/>
    </source>
</evidence>
<dbReference type="FunFam" id="3.40.50.300:FF:000032">
    <property type="entry name" value="Export ABC transporter ATP-binding protein"/>
    <property type="match status" value="1"/>
</dbReference>
<dbReference type="PROSITE" id="PS50893">
    <property type="entry name" value="ABC_TRANSPORTER_2"/>
    <property type="match status" value="1"/>
</dbReference>
<dbReference type="GO" id="GO:0005524">
    <property type="term" value="F:ATP binding"/>
    <property type="evidence" value="ECO:0007669"/>
    <property type="project" value="UniProtKB-KW"/>
</dbReference>
<dbReference type="Pfam" id="PF00005">
    <property type="entry name" value="ABC_tran"/>
    <property type="match status" value="1"/>
</dbReference>
<reference evidence="5 6" key="1">
    <citation type="submission" date="2018-04" db="EMBL/GenBank/DDBJ databases">
        <title>Genomic Encyclopedia of Archaeal and Bacterial Type Strains, Phase II (KMG-II): from individual species to whole genera.</title>
        <authorList>
            <person name="Goeker M."/>
        </authorList>
    </citation>
    <scope>NUCLEOTIDE SEQUENCE [LARGE SCALE GENOMIC DNA]</scope>
    <source>
        <strain evidence="5 6">DSM 45169</strain>
    </source>
</reference>
<organism evidence="5 6">
    <name type="scientific">Desmospora activa DSM 45169</name>
    <dbReference type="NCBI Taxonomy" id="1121389"/>
    <lineage>
        <taxon>Bacteria</taxon>
        <taxon>Bacillati</taxon>
        <taxon>Bacillota</taxon>
        <taxon>Bacilli</taxon>
        <taxon>Bacillales</taxon>
        <taxon>Thermoactinomycetaceae</taxon>
        <taxon>Desmospora</taxon>
    </lineage>
</organism>
<dbReference type="PROSITE" id="PS00211">
    <property type="entry name" value="ABC_TRANSPORTER_1"/>
    <property type="match status" value="1"/>
</dbReference>
<dbReference type="GO" id="GO:0016887">
    <property type="term" value="F:ATP hydrolysis activity"/>
    <property type="evidence" value="ECO:0007669"/>
    <property type="project" value="InterPro"/>
</dbReference>
<evidence type="ECO:0000313" key="6">
    <source>
        <dbReference type="Proteomes" id="UP000241639"/>
    </source>
</evidence>
<keyword evidence="2" id="KW-0547">Nucleotide-binding</keyword>
<dbReference type="PANTHER" id="PTHR24220">
    <property type="entry name" value="IMPORT ATP-BINDING PROTEIN"/>
    <property type="match status" value="1"/>
</dbReference>
<dbReference type="SUPFAM" id="SSF52540">
    <property type="entry name" value="P-loop containing nucleoside triphosphate hydrolases"/>
    <property type="match status" value="1"/>
</dbReference>
<dbReference type="RefSeq" id="WP_107728378.1">
    <property type="nucleotide sequence ID" value="NZ_PZZP01000003.1"/>
</dbReference>
<name>A0A2T4Z1U8_9BACL</name>
<dbReference type="EMBL" id="PZZP01000003">
    <property type="protein sequence ID" value="PTM54749.1"/>
    <property type="molecule type" value="Genomic_DNA"/>
</dbReference>
<dbReference type="PANTHER" id="PTHR24220:SF86">
    <property type="entry name" value="ABC TRANSPORTER ABCH.1"/>
    <property type="match status" value="1"/>
</dbReference>
<sequence>MIRLEGLGKTYQTGTVALEVLKGIDLHVKSGEYIAIMGPSGSGKSTLMNIIGCLDRPTVGEYHLNGQPVSAMDEVELAGVRNREIGFIFQHFHLLPRMTAQHNVELPLIYSGVTWQERRERALEALEKVGLSDRAHHRPAELSGGQQQRVAIARALVNRPRLLLADEPTGALDTASGKRVLDLFEQLHDEGRTVVVITHDPDVGERAQRQIRLRDGEIVADSAMEREGTS</sequence>
<evidence type="ECO:0000256" key="2">
    <source>
        <dbReference type="ARBA" id="ARBA00022741"/>
    </source>
</evidence>
<protein>
    <submittedName>
        <fullName evidence="5">Putative ABC transport system ATP-binding protein</fullName>
    </submittedName>
</protein>
<gene>
    <name evidence="5" type="ORF">C8J48_3401</name>
</gene>
<evidence type="ECO:0000259" key="4">
    <source>
        <dbReference type="PROSITE" id="PS50893"/>
    </source>
</evidence>
<dbReference type="GO" id="GO:0022857">
    <property type="term" value="F:transmembrane transporter activity"/>
    <property type="evidence" value="ECO:0007669"/>
    <property type="project" value="TreeGrafter"/>
</dbReference>
<comment type="caution">
    <text evidence="5">The sequence shown here is derived from an EMBL/GenBank/DDBJ whole genome shotgun (WGS) entry which is preliminary data.</text>
</comment>
<dbReference type="InterPro" id="IPR017871">
    <property type="entry name" value="ABC_transporter-like_CS"/>
</dbReference>
<evidence type="ECO:0000256" key="1">
    <source>
        <dbReference type="ARBA" id="ARBA00022448"/>
    </source>
</evidence>
<dbReference type="Proteomes" id="UP000241639">
    <property type="component" value="Unassembled WGS sequence"/>
</dbReference>
<dbReference type="InterPro" id="IPR027417">
    <property type="entry name" value="P-loop_NTPase"/>
</dbReference>